<organism evidence="4 5">
    <name type="scientific">Candidatus Uhrbacteria bacterium RIFOXYB2_FULL_57_15</name>
    <dbReference type="NCBI Taxonomy" id="1802422"/>
    <lineage>
        <taxon>Bacteria</taxon>
        <taxon>Candidatus Uhriibacteriota</taxon>
    </lineage>
</organism>
<sequence>MKIAIDGTTLRARDGSPGAGIEQYTRMISSALVAAAPDLIFVALPIGRLPIFSRHLSVALRAYLFGADILFCPSGQIPLGWLGRSVIVVHDLAVYEHPEWFPHKGFQHKMLDNAVRSIRRADAIIAVSEATRDQIARLFPGVASKVRVVYPAVDVCQMAQTSRHETVLFVGTIEPRKNLVNAVAAFDTFLRMHPERSATARFALAGKVGWKSEEILEAIFQTNDAWRKKAGEDVVRLLGYVTEGEKQSLYAQAVCLFFPSWYEGFGLPALEAMAAGLPVIASNRGALPEVCGDAAMYVEPDDVEQMALALAQCVMLPDAMREMTAQAKNRADQFTWERAASEILDVITTLSASTR</sequence>
<evidence type="ECO:0000313" key="4">
    <source>
        <dbReference type="EMBL" id="OGL99005.1"/>
    </source>
</evidence>
<dbReference type="Pfam" id="PF13439">
    <property type="entry name" value="Glyco_transf_4"/>
    <property type="match status" value="1"/>
</dbReference>
<dbReference type="CDD" id="cd03809">
    <property type="entry name" value="GT4_MtfB-like"/>
    <property type="match status" value="1"/>
</dbReference>
<evidence type="ECO:0000259" key="2">
    <source>
        <dbReference type="Pfam" id="PF00534"/>
    </source>
</evidence>
<dbReference type="PANTHER" id="PTHR46401">
    <property type="entry name" value="GLYCOSYLTRANSFERASE WBBK-RELATED"/>
    <property type="match status" value="1"/>
</dbReference>
<name>A0A1F7W877_9BACT</name>
<reference evidence="4 5" key="1">
    <citation type="journal article" date="2016" name="Nat. Commun.">
        <title>Thousands of microbial genomes shed light on interconnected biogeochemical processes in an aquifer system.</title>
        <authorList>
            <person name="Anantharaman K."/>
            <person name="Brown C.T."/>
            <person name="Hug L.A."/>
            <person name="Sharon I."/>
            <person name="Castelle C.J."/>
            <person name="Probst A.J."/>
            <person name="Thomas B.C."/>
            <person name="Singh A."/>
            <person name="Wilkins M.J."/>
            <person name="Karaoz U."/>
            <person name="Brodie E.L."/>
            <person name="Williams K.H."/>
            <person name="Hubbard S.S."/>
            <person name="Banfield J.F."/>
        </authorList>
    </citation>
    <scope>NUCLEOTIDE SEQUENCE [LARGE SCALE GENOMIC DNA]</scope>
</reference>
<dbReference type="GO" id="GO:0016757">
    <property type="term" value="F:glycosyltransferase activity"/>
    <property type="evidence" value="ECO:0007669"/>
    <property type="project" value="InterPro"/>
</dbReference>
<evidence type="ECO:0000313" key="5">
    <source>
        <dbReference type="Proteomes" id="UP000176501"/>
    </source>
</evidence>
<evidence type="ECO:0000256" key="1">
    <source>
        <dbReference type="ARBA" id="ARBA00022679"/>
    </source>
</evidence>
<dbReference type="PANTHER" id="PTHR46401:SF2">
    <property type="entry name" value="GLYCOSYLTRANSFERASE WBBK-RELATED"/>
    <property type="match status" value="1"/>
</dbReference>
<gene>
    <name evidence="4" type="ORF">A2304_02550</name>
</gene>
<keyword evidence="1" id="KW-0808">Transferase</keyword>
<protein>
    <recommendedName>
        <fullName evidence="6">Glycosyl transferase family 1 domain-containing protein</fullName>
    </recommendedName>
</protein>
<dbReference type="AlphaFoldDB" id="A0A1F7W877"/>
<dbReference type="Gene3D" id="3.40.50.2000">
    <property type="entry name" value="Glycogen Phosphorylase B"/>
    <property type="match status" value="2"/>
</dbReference>
<dbReference type="Proteomes" id="UP000176501">
    <property type="component" value="Unassembled WGS sequence"/>
</dbReference>
<dbReference type="InterPro" id="IPR028098">
    <property type="entry name" value="Glyco_trans_4-like_N"/>
</dbReference>
<evidence type="ECO:0008006" key="6">
    <source>
        <dbReference type="Google" id="ProtNLM"/>
    </source>
</evidence>
<comment type="caution">
    <text evidence="4">The sequence shown here is derived from an EMBL/GenBank/DDBJ whole genome shotgun (WGS) entry which is preliminary data.</text>
</comment>
<feature type="domain" description="Glycosyltransferase subfamily 4-like N-terminal" evidence="3">
    <location>
        <begin position="44"/>
        <end position="155"/>
    </location>
</feature>
<proteinExistence type="predicted"/>
<dbReference type="EMBL" id="MGFE01000011">
    <property type="protein sequence ID" value="OGL99005.1"/>
    <property type="molecule type" value="Genomic_DNA"/>
</dbReference>
<feature type="domain" description="Glycosyl transferase family 1" evidence="2">
    <location>
        <begin position="164"/>
        <end position="329"/>
    </location>
</feature>
<accession>A0A1F7W877</accession>
<dbReference type="Pfam" id="PF00534">
    <property type="entry name" value="Glycos_transf_1"/>
    <property type="match status" value="1"/>
</dbReference>
<evidence type="ECO:0000259" key="3">
    <source>
        <dbReference type="Pfam" id="PF13439"/>
    </source>
</evidence>
<dbReference type="InterPro" id="IPR001296">
    <property type="entry name" value="Glyco_trans_1"/>
</dbReference>
<dbReference type="SUPFAM" id="SSF53756">
    <property type="entry name" value="UDP-Glycosyltransferase/glycogen phosphorylase"/>
    <property type="match status" value="1"/>
</dbReference>